<dbReference type="EMBL" id="CP115174">
    <property type="protein sequence ID" value="WBO24499.1"/>
    <property type="molecule type" value="Genomic_DNA"/>
</dbReference>
<reference evidence="1 2" key="1">
    <citation type="submission" date="2022-12" db="EMBL/GenBank/DDBJ databases">
        <title>Sphingomonas abieness sp. nov., an endophytic bacterium isolated from Abies koreana.</title>
        <authorList>
            <person name="Jiang L."/>
            <person name="Lee J."/>
        </authorList>
    </citation>
    <scope>NUCLEOTIDE SEQUENCE [LARGE SCALE GENOMIC DNA]</scope>
    <source>
        <strain evidence="2">PAMB 00755</strain>
    </source>
</reference>
<dbReference type="Proteomes" id="UP001210865">
    <property type="component" value="Chromosome"/>
</dbReference>
<name>A0ABY7NSH7_9SPHN</name>
<gene>
    <name evidence="1" type="ORF">PBT88_10545</name>
</gene>
<keyword evidence="2" id="KW-1185">Reference proteome</keyword>
<protein>
    <submittedName>
        <fullName evidence="1">Uncharacterized protein</fullName>
    </submittedName>
</protein>
<sequence length="121" mass="13215">MTERRKTLSLRLSAKTPDEAALDAQTLIEQAIAHHLCVRWSYNRTMMRAAPQILYRKKGGVYLDAIVIERGGAAPAETKLGSFKLTGLTHLVITTEAFTPDASIDIGDARYSEGVIARATA</sequence>
<dbReference type="RefSeq" id="WP_270079119.1">
    <property type="nucleotide sequence ID" value="NZ_CP115174.1"/>
</dbReference>
<proteinExistence type="predicted"/>
<accession>A0ABY7NSH7</accession>
<evidence type="ECO:0000313" key="2">
    <source>
        <dbReference type="Proteomes" id="UP001210865"/>
    </source>
</evidence>
<organism evidence="1 2">
    <name type="scientific">Sphingomonas abietis</name>
    <dbReference type="NCBI Taxonomy" id="3012344"/>
    <lineage>
        <taxon>Bacteria</taxon>
        <taxon>Pseudomonadati</taxon>
        <taxon>Pseudomonadota</taxon>
        <taxon>Alphaproteobacteria</taxon>
        <taxon>Sphingomonadales</taxon>
        <taxon>Sphingomonadaceae</taxon>
        <taxon>Sphingomonas</taxon>
    </lineage>
</organism>
<evidence type="ECO:0000313" key="1">
    <source>
        <dbReference type="EMBL" id="WBO24499.1"/>
    </source>
</evidence>